<dbReference type="InterPro" id="IPR049567">
    <property type="entry name" value="WDR59-like"/>
</dbReference>
<protein>
    <recommendedName>
        <fullName evidence="3">WDR59/RTC1-like RING zinc finger domain-containing protein</fullName>
    </recommendedName>
</protein>
<dbReference type="Proteomes" id="UP000001593">
    <property type="component" value="Unassembled WGS sequence"/>
</dbReference>
<dbReference type="PhylomeDB" id="A7TA70"/>
<reference evidence="4 5" key="1">
    <citation type="journal article" date="2007" name="Science">
        <title>Sea anemone genome reveals ancestral eumetazoan gene repertoire and genomic organization.</title>
        <authorList>
            <person name="Putnam N.H."/>
            <person name="Srivastava M."/>
            <person name="Hellsten U."/>
            <person name="Dirks B."/>
            <person name="Chapman J."/>
            <person name="Salamov A."/>
            <person name="Terry A."/>
            <person name="Shapiro H."/>
            <person name="Lindquist E."/>
            <person name="Kapitonov V.V."/>
            <person name="Jurka J."/>
            <person name="Genikhovich G."/>
            <person name="Grigoriev I.V."/>
            <person name="Lucas S.M."/>
            <person name="Steele R.E."/>
            <person name="Finnerty J.R."/>
            <person name="Technau U."/>
            <person name="Martindale M.Q."/>
            <person name="Rokhsar D.S."/>
        </authorList>
    </citation>
    <scope>NUCLEOTIDE SEQUENCE [LARGE SCALE GENOMIC DNA]</scope>
    <source>
        <strain evidence="5">CH2 X CH6</strain>
    </source>
</reference>
<dbReference type="PANTHER" id="PTHR46170:SF1">
    <property type="entry name" value="GATOR COMPLEX PROTEIN WDR59"/>
    <property type="match status" value="1"/>
</dbReference>
<keyword evidence="5" id="KW-1185">Reference proteome</keyword>
<evidence type="ECO:0000313" key="5">
    <source>
        <dbReference type="Proteomes" id="UP000001593"/>
    </source>
</evidence>
<dbReference type="PANTHER" id="PTHR46170">
    <property type="entry name" value="GATOR COMPLEX PROTEIN WDR59"/>
    <property type="match status" value="1"/>
</dbReference>
<dbReference type="STRING" id="45351.A7TA70"/>
<gene>
    <name evidence="4" type="ORF">NEMVEDRAFT_v1g152085</name>
</gene>
<dbReference type="HOGENOM" id="CLU_2549550_0_0_1"/>
<evidence type="ECO:0000256" key="2">
    <source>
        <dbReference type="ARBA" id="ARBA00022737"/>
    </source>
</evidence>
<feature type="non-terminal residue" evidence="4">
    <location>
        <position position="1"/>
    </location>
</feature>
<feature type="domain" description="WDR59/RTC1-like RING zinc finger" evidence="3">
    <location>
        <begin position="27"/>
        <end position="75"/>
    </location>
</feature>
<dbReference type="eggNOG" id="KOG0309">
    <property type="taxonomic scope" value="Eukaryota"/>
</dbReference>
<proteinExistence type="predicted"/>
<keyword evidence="1" id="KW-0853">WD repeat</keyword>
<dbReference type="EMBL" id="DS473879">
    <property type="protein sequence ID" value="EDO27102.1"/>
    <property type="molecule type" value="Genomic_DNA"/>
</dbReference>
<dbReference type="OMA" id="HANIMCQ"/>
<dbReference type="AlphaFoldDB" id="A7TA70"/>
<dbReference type="Pfam" id="PF17120">
    <property type="entry name" value="zf-RING_16"/>
    <property type="match status" value="1"/>
</dbReference>
<accession>A7TA70</accession>
<organism evidence="4 5">
    <name type="scientific">Nematostella vectensis</name>
    <name type="common">Starlet sea anemone</name>
    <dbReference type="NCBI Taxonomy" id="45351"/>
    <lineage>
        <taxon>Eukaryota</taxon>
        <taxon>Metazoa</taxon>
        <taxon>Cnidaria</taxon>
        <taxon>Anthozoa</taxon>
        <taxon>Hexacorallia</taxon>
        <taxon>Actiniaria</taxon>
        <taxon>Edwardsiidae</taxon>
        <taxon>Nematostella</taxon>
    </lineage>
</organism>
<dbReference type="InParanoid" id="A7TA70"/>
<evidence type="ECO:0000313" key="4">
    <source>
        <dbReference type="EMBL" id="EDO27102.1"/>
    </source>
</evidence>
<sequence length="83" mass="9143">EFSTRCYNCLQRTRGAQCMSCKSIGLQCSICHVAVRGASNFCIACGHGGHANHMIKWFEAMDICPTGCGCQCLKDSILYWTNT</sequence>
<evidence type="ECO:0000259" key="3">
    <source>
        <dbReference type="Pfam" id="PF17120"/>
    </source>
</evidence>
<evidence type="ECO:0000256" key="1">
    <source>
        <dbReference type="ARBA" id="ARBA00022574"/>
    </source>
</evidence>
<dbReference type="InterPro" id="IPR049566">
    <property type="entry name" value="WDR59_RTC1-like_RING_Znf"/>
</dbReference>
<keyword evidence="2" id="KW-0677">Repeat</keyword>
<name>A7TA70_NEMVE</name>